<reference evidence="1" key="1">
    <citation type="journal article" date="2019" name="bioRxiv">
        <title>The Genome of the Zebra Mussel, Dreissena polymorpha: A Resource for Invasive Species Research.</title>
        <authorList>
            <person name="McCartney M.A."/>
            <person name="Auch B."/>
            <person name="Kono T."/>
            <person name="Mallez S."/>
            <person name="Zhang Y."/>
            <person name="Obille A."/>
            <person name="Becker A."/>
            <person name="Abrahante J.E."/>
            <person name="Garbe J."/>
            <person name="Badalamenti J.P."/>
            <person name="Herman A."/>
            <person name="Mangelson H."/>
            <person name="Liachko I."/>
            <person name="Sullivan S."/>
            <person name="Sone E.D."/>
            <person name="Koren S."/>
            <person name="Silverstein K.A.T."/>
            <person name="Beckman K.B."/>
            <person name="Gohl D.M."/>
        </authorList>
    </citation>
    <scope>NUCLEOTIDE SEQUENCE</scope>
    <source>
        <strain evidence="1">Duluth1</strain>
        <tissue evidence="1">Whole animal</tissue>
    </source>
</reference>
<gene>
    <name evidence="1" type="ORF">DPMN_145332</name>
</gene>
<comment type="caution">
    <text evidence="1">The sequence shown here is derived from an EMBL/GenBank/DDBJ whole genome shotgun (WGS) entry which is preliminary data.</text>
</comment>
<evidence type="ECO:0000313" key="1">
    <source>
        <dbReference type="EMBL" id="KAH3791842.1"/>
    </source>
</evidence>
<protein>
    <submittedName>
        <fullName evidence="1">Uncharacterized protein</fullName>
    </submittedName>
</protein>
<keyword evidence="2" id="KW-1185">Reference proteome</keyword>
<dbReference type="EMBL" id="JAIWYP010000007">
    <property type="protein sequence ID" value="KAH3791842.1"/>
    <property type="molecule type" value="Genomic_DNA"/>
</dbReference>
<proteinExistence type="predicted"/>
<sequence length="68" mass="7598">MTNARHGINVLKVVEEVNRVEHASHVHGQSKNDFVKTAKNFVTTVIHSTMADVNVRVGDRENVVKVSF</sequence>
<name>A0A9D4J183_DREPO</name>
<dbReference type="Proteomes" id="UP000828390">
    <property type="component" value="Unassembled WGS sequence"/>
</dbReference>
<reference evidence="1" key="2">
    <citation type="submission" date="2020-11" db="EMBL/GenBank/DDBJ databases">
        <authorList>
            <person name="McCartney M.A."/>
            <person name="Auch B."/>
            <person name="Kono T."/>
            <person name="Mallez S."/>
            <person name="Becker A."/>
            <person name="Gohl D.M."/>
            <person name="Silverstein K.A.T."/>
            <person name="Koren S."/>
            <person name="Bechman K.B."/>
            <person name="Herman A."/>
            <person name="Abrahante J.E."/>
            <person name="Garbe J."/>
        </authorList>
    </citation>
    <scope>NUCLEOTIDE SEQUENCE</scope>
    <source>
        <strain evidence="1">Duluth1</strain>
        <tissue evidence="1">Whole animal</tissue>
    </source>
</reference>
<accession>A0A9D4J183</accession>
<organism evidence="1 2">
    <name type="scientific">Dreissena polymorpha</name>
    <name type="common">Zebra mussel</name>
    <name type="synonym">Mytilus polymorpha</name>
    <dbReference type="NCBI Taxonomy" id="45954"/>
    <lineage>
        <taxon>Eukaryota</taxon>
        <taxon>Metazoa</taxon>
        <taxon>Spiralia</taxon>
        <taxon>Lophotrochozoa</taxon>
        <taxon>Mollusca</taxon>
        <taxon>Bivalvia</taxon>
        <taxon>Autobranchia</taxon>
        <taxon>Heteroconchia</taxon>
        <taxon>Euheterodonta</taxon>
        <taxon>Imparidentia</taxon>
        <taxon>Neoheterodontei</taxon>
        <taxon>Myida</taxon>
        <taxon>Dreissenoidea</taxon>
        <taxon>Dreissenidae</taxon>
        <taxon>Dreissena</taxon>
    </lineage>
</organism>
<evidence type="ECO:0000313" key="2">
    <source>
        <dbReference type="Proteomes" id="UP000828390"/>
    </source>
</evidence>
<dbReference type="AlphaFoldDB" id="A0A9D4J183"/>